<dbReference type="InterPro" id="IPR052714">
    <property type="entry name" value="MFS_Exporter"/>
</dbReference>
<keyword evidence="4 6" id="KW-1133">Transmembrane helix</keyword>
<keyword evidence="5 6" id="KW-0472">Membrane</keyword>
<feature type="transmembrane region" description="Helical" evidence="6">
    <location>
        <begin position="213"/>
        <end position="234"/>
    </location>
</feature>
<dbReference type="NCBIfam" id="NF047574">
    <property type="entry name" value="opine_export_Sa"/>
    <property type="match status" value="1"/>
</dbReference>
<gene>
    <name evidence="8" type="ORF">E6C60_2216</name>
</gene>
<dbReference type="Gene3D" id="1.20.1250.20">
    <property type="entry name" value="MFS general substrate transporter like domains"/>
    <property type="match status" value="1"/>
</dbReference>
<evidence type="ECO:0000313" key="8">
    <source>
        <dbReference type="EMBL" id="QCT02929.1"/>
    </source>
</evidence>
<feature type="transmembrane region" description="Helical" evidence="6">
    <location>
        <begin position="246"/>
        <end position="264"/>
    </location>
</feature>
<dbReference type="Pfam" id="PF07690">
    <property type="entry name" value="MFS_1"/>
    <property type="match status" value="1"/>
</dbReference>
<sequence length="398" mass="42915">MTGALAWPFMRLYLLTLLYFSANAVLNVMIPLQGNALGASNTAIGIIMGAYLFTTMLFRPWAGRLIQKYGPVTILRSILIINGAALILYTISGLEGYFVARMLQGAVTAFFSMALQIAIMDALPEKDRGQGISMYSLCSYIPGILGPLLALGLWQTGSMSGFAFVMIGIAVFTGWVGFTVVIKEEPVEDKAQSSAKKPSMGASFKQVFLNRDLLRCSIIMLVASMIFGAVTTFIPLYAQEVKHGEAWLYLMLQAAVVVASRFILRKKIPSDGRWHASYVAWVLLLLTLAAVCTGAASSLGAAIFYAGALLMGVSQAMIYPSLTTYLTFVLPAEQRNVLIGWFIASADLGVSMGSVLMGPLADLFSYGVMYGVCAVLGGSLILFAFGAPHRERNPQQPV</sequence>
<evidence type="ECO:0000259" key="7">
    <source>
        <dbReference type="PROSITE" id="PS50850"/>
    </source>
</evidence>
<dbReference type="InterPro" id="IPR036259">
    <property type="entry name" value="MFS_trans_sf"/>
</dbReference>
<feature type="transmembrane region" description="Helical" evidence="6">
    <location>
        <begin position="276"/>
        <end position="296"/>
    </location>
</feature>
<feature type="domain" description="Major facilitator superfamily (MFS) profile" evidence="7">
    <location>
        <begin position="8"/>
        <end position="391"/>
    </location>
</feature>
<proteinExistence type="predicted"/>
<dbReference type="RefSeq" id="WP_138225880.1">
    <property type="nucleotide sequence ID" value="NZ_CP040396.1"/>
</dbReference>
<reference evidence="8 9" key="1">
    <citation type="submission" date="2019-05" db="EMBL/GenBank/DDBJ databases">
        <authorList>
            <person name="Chen C."/>
        </authorList>
    </citation>
    <scope>NUCLEOTIDE SEQUENCE [LARGE SCALE GENOMIC DNA]</scope>
    <source>
        <strain evidence="8 9">HB172198</strain>
    </source>
</reference>
<name>A0A4P8XR36_9BACL</name>
<evidence type="ECO:0000256" key="3">
    <source>
        <dbReference type="ARBA" id="ARBA00022692"/>
    </source>
</evidence>
<feature type="transmembrane region" description="Helical" evidence="6">
    <location>
        <begin position="338"/>
        <end position="357"/>
    </location>
</feature>
<dbReference type="SUPFAM" id="SSF103473">
    <property type="entry name" value="MFS general substrate transporter"/>
    <property type="match status" value="1"/>
</dbReference>
<feature type="transmembrane region" description="Helical" evidence="6">
    <location>
        <begin position="42"/>
        <end position="62"/>
    </location>
</feature>
<dbReference type="CDD" id="cd17489">
    <property type="entry name" value="MFS_YfcJ_like"/>
    <property type="match status" value="1"/>
</dbReference>
<feature type="transmembrane region" description="Helical" evidence="6">
    <location>
        <begin position="132"/>
        <end position="154"/>
    </location>
</feature>
<evidence type="ECO:0000256" key="5">
    <source>
        <dbReference type="ARBA" id="ARBA00023136"/>
    </source>
</evidence>
<dbReference type="KEGG" id="palo:E6C60_2216"/>
<feature type="transmembrane region" description="Helical" evidence="6">
    <location>
        <begin position="74"/>
        <end position="92"/>
    </location>
</feature>
<keyword evidence="3 6" id="KW-0812">Transmembrane</keyword>
<dbReference type="EMBL" id="CP040396">
    <property type="protein sequence ID" value="QCT02929.1"/>
    <property type="molecule type" value="Genomic_DNA"/>
</dbReference>
<dbReference type="OrthoDB" id="2545864at2"/>
<feature type="transmembrane region" description="Helical" evidence="6">
    <location>
        <begin position="160"/>
        <end position="182"/>
    </location>
</feature>
<organism evidence="8 9">
    <name type="scientific">Paenibacillus algicola</name>
    <dbReference type="NCBI Taxonomy" id="2565926"/>
    <lineage>
        <taxon>Bacteria</taxon>
        <taxon>Bacillati</taxon>
        <taxon>Bacillota</taxon>
        <taxon>Bacilli</taxon>
        <taxon>Bacillales</taxon>
        <taxon>Paenibacillaceae</taxon>
        <taxon>Paenibacillus</taxon>
    </lineage>
</organism>
<feature type="transmembrane region" description="Helical" evidence="6">
    <location>
        <begin position="98"/>
        <end position="120"/>
    </location>
</feature>
<evidence type="ECO:0000256" key="2">
    <source>
        <dbReference type="ARBA" id="ARBA00022448"/>
    </source>
</evidence>
<dbReference type="InterPro" id="IPR011701">
    <property type="entry name" value="MFS"/>
</dbReference>
<evidence type="ECO:0000256" key="1">
    <source>
        <dbReference type="ARBA" id="ARBA00004651"/>
    </source>
</evidence>
<evidence type="ECO:0000313" key="9">
    <source>
        <dbReference type="Proteomes" id="UP000300879"/>
    </source>
</evidence>
<keyword evidence="2" id="KW-0813">Transport</keyword>
<dbReference type="InterPro" id="IPR020846">
    <property type="entry name" value="MFS_dom"/>
</dbReference>
<evidence type="ECO:0000256" key="6">
    <source>
        <dbReference type="SAM" id="Phobius"/>
    </source>
</evidence>
<dbReference type="GO" id="GO:0005886">
    <property type="term" value="C:plasma membrane"/>
    <property type="evidence" value="ECO:0007669"/>
    <property type="project" value="UniProtKB-SubCell"/>
</dbReference>
<feature type="transmembrane region" description="Helical" evidence="6">
    <location>
        <begin position="302"/>
        <end position="326"/>
    </location>
</feature>
<protein>
    <recommendedName>
        <fullName evidence="7">Major facilitator superfamily (MFS) profile domain-containing protein</fullName>
    </recommendedName>
</protein>
<dbReference type="PROSITE" id="PS50850">
    <property type="entry name" value="MFS"/>
    <property type="match status" value="1"/>
</dbReference>
<comment type="subcellular location">
    <subcellularLocation>
        <location evidence="1">Cell membrane</location>
        <topology evidence="1">Multi-pass membrane protein</topology>
    </subcellularLocation>
</comment>
<dbReference type="Proteomes" id="UP000300879">
    <property type="component" value="Chromosome"/>
</dbReference>
<dbReference type="GO" id="GO:0022857">
    <property type="term" value="F:transmembrane transporter activity"/>
    <property type="evidence" value="ECO:0007669"/>
    <property type="project" value="InterPro"/>
</dbReference>
<dbReference type="PANTHER" id="PTHR23531">
    <property type="entry name" value="QUINOLENE RESISTANCE PROTEIN NORA"/>
    <property type="match status" value="1"/>
</dbReference>
<feature type="transmembrane region" description="Helical" evidence="6">
    <location>
        <begin position="12"/>
        <end position="30"/>
    </location>
</feature>
<feature type="transmembrane region" description="Helical" evidence="6">
    <location>
        <begin position="363"/>
        <end position="385"/>
    </location>
</feature>
<keyword evidence="9" id="KW-1185">Reference proteome</keyword>
<dbReference type="PANTHER" id="PTHR23531:SF2">
    <property type="entry name" value="PERMEASE"/>
    <property type="match status" value="1"/>
</dbReference>
<dbReference type="AlphaFoldDB" id="A0A4P8XR36"/>
<accession>A0A4P8XR36</accession>
<evidence type="ECO:0000256" key="4">
    <source>
        <dbReference type="ARBA" id="ARBA00022989"/>
    </source>
</evidence>